<dbReference type="InterPro" id="IPR016161">
    <property type="entry name" value="Ald_DH/histidinol_DH"/>
</dbReference>
<dbReference type="STRING" id="1169540.A0A0G4GCJ0"/>
<evidence type="ECO:0000313" key="4">
    <source>
        <dbReference type="EMBL" id="CEM26992.1"/>
    </source>
</evidence>
<dbReference type="InterPro" id="IPR015590">
    <property type="entry name" value="Aldehyde_DH_dom"/>
</dbReference>
<organism evidence="4 5">
    <name type="scientific">Vitrella brassicaformis (strain CCMP3155)</name>
    <dbReference type="NCBI Taxonomy" id="1169540"/>
    <lineage>
        <taxon>Eukaryota</taxon>
        <taxon>Sar</taxon>
        <taxon>Alveolata</taxon>
        <taxon>Colpodellida</taxon>
        <taxon>Vitrellaceae</taxon>
        <taxon>Vitrella</taxon>
    </lineage>
</organism>
<dbReference type="FunFam" id="3.40.309.10:FF:000001">
    <property type="entry name" value="Mitochondrial aldehyde dehydrogenase 2"/>
    <property type="match status" value="1"/>
</dbReference>
<name>A0A0G4GCJ0_VITBC</name>
<sequence>MKHSLAFADRESKKARVDPQASAEPQTNQTEDNEPRMATEPSNLTNGTTETRDLAVESSTVDPSVPAADQQEEQQPAEAPDQSIVEPHQQRQHQPSLPQENGLPSCCIASSRIFVEESIYDDFVERALKRSKEAKLLDPKDPECTQGPQVDVKQFDRIINYIHTGKKEGATLLCGGNQYGSEGYWVEPTIFTDVKDDMRIAKEEIFGPVMCILKFKTLDEAITRANTTSYGLGAGICTRDIGKALTLAHKIRAGTIYINCYDVFTPEAPFGGYKQSGQGRELGESGLDAYLENKTVICDLSFKE</sequence>
<dbReference type="PhylomeDB" id="A0A0G4GCJ0"/>
<feature type="compositionally biased region" description="Polar residues" evidence="2">
    <location>
        <begin position="40"/>
        <end position="49"/>
    </location>
</feature>
<evidence type="ECO:0000259" key="3">
    <source>
        <dbReference type="Pfam" id="PF00171"/>
    </source>
</evidence>
<dbReference type="SUPFAM" id="SSF53720">
    <property type="entry name" value="ALDH-like"/>
    <property type="match status" value="1"/>
</dbReference>
<dbReference type="AlphaFoldDB" id="A0A0G4GCJ0"/>
<dbReference type="OMA" id="GRETHAQ"/>
<evidence type="ECO:0000313" key="5">
    <source>
        <dbReference type="Proteomes" id="UP000041254"/>
    </source>
</evidence>
<keyword evidence="5" id="KW-1185">Reference proteome</keyword>
<dbReference type="Gene3D" id="3.40.309.10">
    <property type="entry name" value="Aldehyde Dehydrogenase, Chain A, domain 2"/>
    <property type="match status" value="1"/>
</dbReference>
<protein>
    <recommendedName>
        <fullName evidence="3">Aldehyde dehydrogenase domain-containing protein</fullName>
    </recommendedName>
</protein>
<feature type="region of interest" description="Disordered" evidence="2">
    <location>
        <begin position="1"/>
        <end position="103"/>
    </location>
</feature>
<feature type="compositionally biased region" description="Basic and acidic residues" evidence="2">
    <location>
        <begin position="8"/>
        <end position="17"/>
    </location>
</feature>
<dbReference type="Gene3D" id="3.40.605.10">
    <property type="entry name" value="Aldehyde Dehydrogenase, Chain A, domain 1"/>
    <property type="match status" value="1"/>
</dbReference>
<dbReference type="VEuPathDB" id="CryptoDB:Vbra_22197"/>
<dbReference type="InterPro" id="IPR016162">
    <property type="entry name" value="Ald_DH_N"/>
</dbReference>
<dbReference type="InParanoid" id="A0A0G4GCJ0"/>
<dbReference type="FunFam" id="3.40.605.10:FF:000026">
    <property type="entry name" value="Aldehyde dehydrogenase, putative"/>
    <property type="match status" value="1"/>
</dbReference>
<dbReference type="OrthoDB" id="310895at2759"/>
<dbReference type="Pfam" id="PF00171">
    <property type="entry name" value="Aldedh"/>
    <property type="match status" value="1"/>
</dbReference>
<evidence type="ECO:0000256" key="2">
    <source>
        <dbReference type="SAM" id="MobiDB-lite"/>
    </source>
</evidence>
<dbReference type="InterPro" id="IPR016163">
    <property type="entry name" value="Ald_DH_C"/>
</dbReference>
<accession>A0A0G4GCJ0</accession>
<feature type="compositionally biased region" description="Low complexity" evidence="2">
    <location>
        <begin position="66"/>
        <end position="82"/>
    </location>
</feature>
<dbReference type="GO" id="GO:0016620">
    <property type="term" value="F:oxidoreductase activity, acting on the aldehyde or oxo group of donors, NAD or NADP as acceptor"/>
    <property type="evidence" value="ECO:0007669"/>
    <property type="project" value="InterPro"/>
</dbReference>
<dbReference type="Proteomes" id="UP000041254">
    <property type="component" value="Unassembled WGS sequence"/>
</dbReference>
<reference evidence="4 5" key="1">
    <citation type="submission" date="2014-11" db="EMBL/GenBank/DDBJ databases">
        <authorList>
            <person name="Zhu J."/>
            <person name="Qi W."/>
            <person name="Song R."/>
        </authorList>
    </citation>
    <scope>NUCLEOTIDE SEQUENCE [LARGE SCALE GENOMIC DNA]</scope>
</reference>
<gene>
    <name evidence="4" type="ORF">Vbra_22197</name>
</gene>
<feature type="domain" description="Aldehyde dehydrogenase" evidence="3">
    <location>
        <begin position="106"/>
        <end position="296"/>
    </location>
</feature>
<evidence type="ECO:0000256" key="1">
    <source>
        <dbReference type="ARBA" id="ARBA00009986"/>
    </source>
</evidence>
<proteinExistence type="inferred from homology"/>
<comment type="similarity">
    <text evidence="1">Belongs to the aldehyde dehydrogenase family.</text>
</comment>
<dbReference type="EMBL" id="CDMY01000624">
    <property type="protein sequence ID" value="CEM26992.1"/>
    <property type="molecule type" value="Genomic_DNA"/>
</dbReference>
<dbReference type="PANTHER" id="PTHR11699">
    <property type="entry name" value="ALDEHYDE DEHYDROGENASE-RELATED"/>
    <property type="match status" value="1"/>
</dbReference>